<proteinExistence type="predicted"/>
<organism evidence="1 2">
    <name type="scientific">Clonorchis sinensis</name>
    <name type="common">Chinese liver fluke</name>
    <dbReference type="NCBI Taxonomy" id="79923"/>
    <lineage>
        <taxon>Eukaryota</taxon>
        <taxon>Metazoa</taxon>
        <taxon>Spiralia</taxon>
        <taxon>Lophotrochozoa</taxon>
        <taxon>Platyhelminthes</taxon>
        <taxon>Trematoda</taxon>
        <taxon>Digenea</taxon>
        <taxon>Opisthorchiida</taxon>
        <taxon>Opisthorchiata</taxon>
        <taxon>Opisthorchiidae</taxon>
        <taxon>Clonorchis</taxon>
    </lineage>
</organism>
<sequence>MVNPLGKRFIEESHLHDLSVTATNEYTVKDYAESVNLDFETDRIGRDWHLPHHPVVNPHKPNEADIRRALIHGEMNRVLLKPPPAYVEYNQVLFGHSNNQ</sequence>
<gene>
    <name evidence="1" type="ORF">CLF_105325</name>
</gene>
<name>G7YDD9_CLOSI</name>
<keyword evidence="2" id="KW-1185">Reference proteome</keyword>
<dbReference type="EMBL" id="DF143099">
    <property type="protein sequence ID" value="GAA50973.1"/>
    <property type="molecule type" value="Genomic_DNA"/>
</dbReference>
<reference key="2">
    <citation type="submission" date="2011-10" db="EMBL/GenBank/DDBJ databases">
        <title>The genome and transcriptome sequence of Clonorchis sinensis provide insights into the carcinogenic liver fluke.</title>
        <authorList>
            <person name="Wang X."/>
            <person name="Huang Y."/>
            <person name="Chen W."/>
            <person name="Liu H."/>
            <person name="Guo L."/>
            <person name="Chen Y."/>
            <person name="Luo F."/>
            <person name="Zhou W."/>
            <person name="Sun J."/>
            <person name="Mao Q."/>
            <person name="Liang P."/>
            <person name="Zhou C."/>
            <person name="Tian Y."/>
            <person name="Men J."/>
            <person name="Lv X."/>
            <person name="Huang L."/>
            <person name="Zhou J."/>
            <person name="Hu Y."/>
            <person name="Li R."/>
            <person name="Zhang F."/>
            <person name="Lei H."/>
            <person name="Li X."/>
            <person name="Hu X."/>
            <person name="Liang C."/>
            <person name="Xu J."/>
            <person name="Wu Z."/>
            <person name="Yu X."/>
        </authorList>
    </citation>
    <scope>NUCLEOTIDE SEQUENCE</scope>
    <source>
        <strain>Henan</strain>
    </source>
</reference>
<protein>
    <submittedName>
        <fullName evidence="1">Uncharacterized protein</fullName>
    </submittedName>
</protein>
<dbReference type="AlphaFoldDB" id="G7YDD9"/>
<reference evidence="1" key="1">
    <citation type="journal article" date="2011" name="Genome Biol.">
        <title>The draft genome of the carcinogenic human liver fluke Clonorchis sinensis.</title>
        <authorList>
            <person name="Wang X."/>
            <person name="Chen W."/>
            <person name="Huang Y."/>
            <person name="Sun J."/>
            <person name="Men J."/>
            <person name="Liu H."/>
            <person name="Luo F."/>
            <person name="Guo L."/>
            <person name="Lv X."/>
            <person name="Deng C."/>
            <person name="Zhou C."/>
            <person name="Fan Y."/>
            <person name="Li X."/>
            <person name="Huang L."/>
            <person name="Hu Y."/>
            <person name="Liang C."/>
            <person name="Hu X."/>
            <person name="Xu J."/>
            <person name="Yu X."/>
        </authorList>
    </citation>
    <scope>NUCLEOTIDE SEQUENCE [LARGE SCALE GENOMIC DNA]</scope>
    <source>
        <strain evidence="1">Henan</strain>
    </source>
</reference>
<dbReference type="Proteomes" id="UP000008909">
    <property type="component" value="Unassembled WGS sequence"/>
</dbReference>
<accession>G7YDD9</accession>
<evidence type="ECO:0000313" key="1">
    <source>
        <dbReference type="EMBL" id="GAA50973.1"/>
    </source>
</evidence>
<evidence type="ECO:0000313" key="2">
    <source>
        <dbReference type="Proteomes" id="UP000008909"/>
    </source>
</evidence>